<evidence type="ECO:0000256" key="1">
    <source>
        <dbReference type="ARBA" id="ARBA00033738"/>
    </source>
</evidence>
<proteinExistence type="predicted"/>
<sequence length="104" mass="12327">MPEFAQPFSGNRMERKLDRGELIRTIRFSIAAEYEAIQFYNQIAESTDEPLVRKVMRDIADEEKEHAGEFLRLLREIEPAEEEFYQHGYEEVEEMIEELKKGGK</sequence>
<protein>
    <submittedName>
        <fullName evidence="4">Rubrerythrin</fullName>
    </submittedName>
</protein>
<keyword evidence="5" id="KW-1185">Reference proteome</keyword>
<dbReference type="PANTHER" id="PTHR37165">
    <property type="entry name" value="PEPTIDASE U56 FAMILY"/>
    <property type="match status" value="1"/>
</dbReference>
<dbReference type="PATRIC" id="fig|1550566.3.peg.1723"/>
<name>A0A0H1QZ94_9EURY</name>
<comment type="subcellular location">
    <subcellularLocation>
        <location evidence="1">Encapsulin nanocompartment</location>
    </subcellularLocation>
</comment>
<dbReference type="GO" id="GO:0016491">
    <property type="term" value="F:oxidoreductase activity"/>
    <property type="evidence" value="ECO:0007669"/>
    <property type="project" value="InterPro"/>
</dbReference>
<dbReference type="AlphaFoldDB" id="A0A0H1QZ94"/>
<dbReference type="GO" id="GO:0140737">
    <property type="term" value="C:encapsulin nanocompartment"/>
    <property type="evidence" value="ECO:0007669"/>
    <property type="project" value="UniProtKB-SubCell"/>
</dbReference>
<organism evidence="4 5">
    <name type="scientific">Methanoculleus sediminis</name>
    <dbReference type="NCBI Taxonomy" id="1550566"/>
    <lineage>
        <taxon>Archaea</taxon>
        <taxon>Methanobacteriati</taxon>
        <taxon>Methanobacteriota</taxon>
        <taxon>Stenosarchaea group</taxon>
        <taxon>Methanomicrobia</taxon>
        <taxon>Methanomicrobiales</taxon>
        <taxon>Methanomicrobiaceae</taxon>
        <taxon>Methanoculleus</taxon>
    </lineage>
</organism>
<accession>A0A0H1QZ94</accession>
<reference evidence="4 5" key="1">
    <citation type="journal article" date="2015" name="Int. J. Syst. Evol. Microbiol.">
        <title>Methanoculleus sediminis sp. nov., a methanogen from sediments near a submarine mud volcano.</title>
        <authorList>
            <person name="Chen S.C."/>
            <person name="Chen M.F."/>
            <person name="Lai M.C."/>
            <person name="Weng C.Y."/>
            <person name="Wu S.Y."/>
            <person name="Lin S."/>
            <person name="Yang T.F."/>
            <person name="Chen P.C."/>
        </authorList>
    </citation>
    <scope>NUCLEOTIDE SEQUENCE [LARGE SCALE GENOMIC DNA]</scope>
    <source>
        <strain evidence="4 5">S3Fa</strain>
    </source>
</reference>
<evidence type="ECO:0000313" key="4">
    <source>
        <dbReference type="EMBL" id="KLK87921.1"/>
    </source>
</evidence>
<comment type="caution">
    <text evidence="4">The sequence shown here is derived from an EMBL/GenBank/DDBJ whole genome shotgun (WGS) entry which is preliminary data.</text>
</comment>
<dbReference type="OrthoDB" id="60579at2157"/>
<feature type="domain" description="Rubrerythrin diiron-binding" evidence="3">
    <location>
        <begin position="27"/>
        <end position="97"/>
    </location>
</feature>
<evidence type="ECO:0000256" key="2">
    <source>
        <dbReference type="ARBA" id="ARBA00033787"/>
    </source>
</evidence>
<dbReference type="PANTHER" id="PTHR37165:SF1">
    <property type="entry name" value="TYPE 1 ENCAPSULIN SHELL PROTEIN"/>
    <property type="match status" value="1"/>
</dbReference>
<gene>
    <name evidence="4" type="ORF">SZ63_07900</name>
</gene>
<dbReference type="EMBL" id="JXOJ01000003">
    <property type="protein sequence ID" value="KLK87921.1"/>
    <property type="molecule type" value="Genomic_DNA"/>
</dbReference>
<evidence type="ECO:0000259" key="3">
    <source>
        <dbReference type="Pfam" id="PF02915"/>
    </source>
</evidence>
<dbReference type="Proteomes" id="UP000035301">
    <property type="component" value="Unassembled WGS sequence"/>
</dbReference>
<dbReference type="InterPro" id="IPR009078">
    <property type="entry name" value="Ferritin-like_SF"/>
</dbReference>
<dbReference type="GO" id="GO:0046872">
    <property type="term" value="F:metal ion binding"/>
    <property type="evidence" value="ECO:0007669"/>
    <property type="project" value="InterPro"/>
</dbReference>
<dbReference type="InterPro" id="IPR003251">
    <property type="entry name" value="Rr_diiron-bd_dom"/>
</dbReference>
<keyword evidence="2" id="KW-1284">Encapsulin nanocompartment</keyword>
<dbReference type="Pfam" id="PF02915">
    <property type="entry name" value="Rubrerythrin"/>
    <property type="match status" value="1"/>
</dbReference>
<dbReference type="STRING" id="1550566.SZ63_07900"/>
<evidence type="ECO:0000313" key="5">
    <source>
        <dbReference type="Proteomes" id="UP000035301"/>
    </source>
</evidence>
<dbReference type="RefSeq" id="WP_048184003.1">
    <property type="nucleotide sequence ID" value="NZ_JXOJ01000003.1"/>
</dbReference>
<dbReference type="Gene3D" id="6.10.140.1960">
    <property type="match status" value="1"/>
</dbReference>
<dbReference type="CDD" id="cd00657">
    <property type="entry name" value="Ferritin_like"/>
    <property type="match status" value="1"/>
</dbReference>
<dbReference type="InterPro" id="IPR051429">
    <property type="entry name" value="Encapsulin_nc"/>
</dbReference>
<dbReference type="SUPFAM" id="SSF47240">
    <property type="entry name" value="Ferritin-like"/>
    <property type="match status" value="1"/>
</dbReference>